<evidence type="ECO:0000313" key="1">
    <source>
        <dbReference type="EMBL" id="VDM34178.1"/>
    </source>
</evidence>
<reference evidence="1 2" key="2">
    <citation type="submission" date="2018-11" db="EMBL/GenBank/DDBJ databases">
        <authorList>
            <consortium name="Pathogen Informatics"/>
        </authorList>
    </citation>
    <scope>NUCLEOTIDE SEQUENCE [LARGE SCALE GENOMIC DNA]</scope>
</reference>
<sequence>MCEAEGDETDVVREIKWLKEEVEEERCIRWTKVRSSMPIGVMEQCERVAEPQHLWQYHDRLMRNWVGVASPTYPLVEGKEEEEVVVTLLIVVFAQTPPMV</sequence>
<evidence type="ECO:0000313" key="2">
    <source>
        <dbReference type="Proteomes" id="UP000274429"/>
    </source>
</evidence>
<accession>A0A0R3X786</accession>
<dbReference type="WBParaSite" id="TTAC_0000940801-mRNA-1">
    <property type="protein sequence ID" value="TTAC_0000940801-mRNA-1"/>
    <property type="gene ID" value="TTAC_0000940801"/>
</dbReference>
<dbReference type="AlphaFoldDB" id="A0A0R3X786"/>
<dbReference type="EMBL" id="UYWX01020796">
    <property type="protein sequence ID" value="VDM34178.1"/>
    <property type="molecule type" value="Genomic_DNA"/>
</dbReference>
<proteinExistence type="predicted"/>
<keyword evidence="2" id="KW-1185">Reference proteome</keyword>
<organism evidence="3">
    <name type="scientific">Hydatigena taeniaeformis</name>
    <name type="common">Feline tapeworm</name>
    <name type="synonym">Taenia taeniaeformis</name>
    <dbReference type="NCBI Taxonomy" id="6205"/>
    <lineage>
        <taxon>Eukaryota</taxon>
        <taxon>Metazoa</taxon>
        <taxon>Spiralia</taxon>
        <taxon>Lophotrochozoa</taxon>
        <taxon>Platyhelminthes</taxon>
        <taxon>Cestoda</taxon>
        <taxon>Eucestoda</taxon>
        <taxon>Cyclophyllidea</taxon>
        <taxon>Taeniidae</taxon>
        <taxon>Hydatigera</taxon>
    </lineage>
</organism>
<evidence type="ECO:0000313" key="3">
    <source>
        <dbReference type="WBParaSite" id="TTAC_0000940801-mRNA-1"/>
    </source>
</evidence>
<reference evidence="3" key="1">
    <citation type="submission" date="2017-02" db="UniProtKB">
        <authorList>
            <consortium name="WormBaseParasite"/>
        </authorList>
    </citation>
    <scope>IDENTIFICATION</scope>
</reference>
<dbReference type="Proteomes" id="UP000274429">
    <property type="component" value="Unassembled WGS sequence"/>
</dbReference>
<protein>
    <submittedName>
        <fullName evidence="1 3">Uncharacterized protein</fullName>
    </submittedName>
</protein>
<gene>
    <name evidence="1" type="ORF">TTAC_LOCUS9392</name>
</gene>
<name>A0A0R3X786_HYDTA</name>